<dbReference type="STRING" id="272942.RCAP_rcc02573"/>
<protein>
    <submittedName>
        <fullName evidence="1">Uncharacterized protein</fullName>
    </submittedName>
</protein>
<name>D5AMM7_RHOCB</name>
<proteinExistence type="predicted"/>
<evidence type="ECO:0000313" key="2">
    <source>
        <dbReference type="Proteomes" id="UP000002361"/>
    </source>
</evidence>
<dbReference type="RefSeq" id="WP_013068282.1">
    <property type="nucleotide sequence ID" value="NC_014034.1"/>
</dbReference>
<accession>D5AMM7</accession>
<dbReference type="EMBL" id="CP001312">
    <property type="protein sequence ID" value="ADE86303.1"/>
    <property type="molecule type" value="Genomic_DNA"/>
</dbReference>
<sequence length="69" mass="7164">MTAEIYTMPPLPTAICPGCGATFTPPVLPSRARGNDTTCRACAAAAIEAERAAERAAYTDMCTTGTILK</sequence>
<dbReference type="KEGG" id="rcp:RCAP_rcc02573"/>
<reference evidence="1 2" key="2">
    <citation type="journal article" date="2010" name="J. Bacteriol.">
        <title>Complete genome sequence of the photosynthetic purple nonsulfur bacterium Rhodobacter capsulatus SB 1003.</title>
        <authorList>
            <person name="Strnad H."/>
            <person name="Lapidus A."/>
            <person name="Paces J."/>
            <person name="Ulbrich P."/>
            <person name="Vlcek C."/>
            <person name="Paces V."/>
            <person name="Haselkorn R."/>
        </authorList>
    </citation>
    <scope>NUCLEOTIDE SEQUENCE [LARGE SCALE GENOMIC DNA]</scope>
    <source>
        <strain evidence="2">ATCC BAA-309 / NBRC 16581 / SB1003</strain>
    </source>
</reference>
<gene>
    <name evidence="1" type="ordered locus">RCAP_rcc02573</name>
</gene>
<dbReference type="HOGENOM" id="CLU_2773172_0_0_5"/>
<organism evidence="1 2">
    <name type="scientific">Rhodobacter capsulatus (strain ATCC BAA-309 / NBRC 16581 / SB1003)</name>
    <dbReference type="NCBI Taxonomy" id="272942"/>
    <lineage>
        <taxon>Bacteria</taxon>
        <taxon>Pseudomonadati</taxon>
        <taxon>Pseudomonadota</taxon>
        <taxon>Alphaproteobacteria</taxon>
        <taxon>Rhodobacterales</taxon>
        <taxon>Rhodobacter group</taxon>
        <taxon>Rhodobacter</taxon>
    </lineage>
</organism>
<reference key="1">
    <citation type="submission" date="2008-12" db="EMBL/GenBank/DDBJ databases">
        <title>Complete genome sequence of Rhodobacter capsulatus SB1003.</title>
        <authorList>
            <person name="Strnad H."/>
            <person name="Lapidus A."/>
            <person name="Vlcek C."/>
            <person name="Ulbrich P."/>
            <person name="Paces J."/>
            <person name="Maltsev N."/>
            <person name="Kumar V."/>
            <person name="Kogan Y."/>
            <person name="Milgram A."/>
            <person name="Rebrekov D."/>
            <person name="Mazur M."/>
            <person name="Cox R."/>
            <person name="Kyrpides N."/>
            <person name="Kolar M."/>
            <person name="Sachova J."/>
            <person name="Ridl J."/>
            <person name="Ivanova N."/>
            <person name="Kapatral V."/>
            <person name="Los T."/>
            <person name="Lykidis A."/>
            <person name="Mikhailova N."/>
            <person name="Reznik G."/>
            <person name="Vasieva O."/>
            <person name="Fonstein M."/>
            <person name="Paces V."/>
            <person name="Haselkorn R."/>
        </authorList>
    </citation>
    <scope>NUCLEOTIDE SEQUENCE</scope>
    <source>
        <strain>SB1003</strain>
    </source>
</reference>
<dbReference type="AlphaFoldDB" id="D5AMM7"/>
<dbReference type="Proteomes" id="UP000002361">
    <property type="component" value="Chromosome"/>
</dbReference>
<keyword evidence="2" id="KW-1185">Reference proteome</keyword>
<evidence type="ECO:0000313" key="1">
    <source>
        <dbReference type="EMBL" id="ADE86303.1"/>
    </source>
</evidence>
<dbReference type="GeneID" id="31491396"/>